<dbReference type="Pfam" id="PF00168">
    <property type="entry name" value="C2"/>
    <property type="match status" value="1"/>
</dbReference>
<dbReference type="SUPFAM" id="SSF49562">
    <property type="entry name" value="C2 domain (Calcium/lipid-binding domain, CaLB)"/>
    <property type="match status" value="1"/>
</dbReference>
<dbReference type="Proteomes" id="UP000231279">
    <property type="component" value="Unassembled WGS sequence"/>
</dbReference>
<evidence type="ECO:0000313" key="4">
    <source>
        <dbReference type="EMBL" id="PIN02327.1"/>
    </source>
</evidence>
<sequence length="198" mass="22279">MPTFMASLLFRSQKGFFRRDNSAITTEIRESKGYLQIISISCLFQELSTMAEGTLEVLLVSAKGLENTDFLSGMDPYAILTCRTQEKKSGVASGEGSCPEWNETFLFTISEGVTELKIKIMDKDTFSADDFVGEATIPLEPVFLEESIPTMSYNVVKDETYCGEIRVALKFTKQESRNRGFEGEEENLGGWRQSSFEY</sequence>
<dbReference type="InterPro" id="IPR000008">
    <property type="entry name" value="C2_dom"/>
</dbReference>
<reference evidence="5" key="1">
    <citation type="journal article" date="2018" name="Gigascience">
        <title>Genome assembly of the Pink Ipe (Handroanthus impetiginosus, Bignoniaceae), a highly valued, ecologically keystone Neotropical timber forest tree.</title>
        <authorList>
            <person name="Silva-Junior O.B."/>
            <person name="Grattapaglia D."/>
            <person name="Novaes E."/>
            <person name="Collevatti R.G."/>
        </authorList>
    </citation>
    <scope>NUCLEOTIDE SEQUENCE [LARGE SCALE GENOMIC DNA]</scope>
    <source>
        <strain evidence="5">cv. UFG-1</strain>
    </source>
</reference>
<dbReference type="Gene3D" id="2.60.40.150">
    <property type="entry name" value="C2 domain"/>
    <property type="match status" value="1"/>
</dbReference>
<protein>
    <submittedName>
        <fullName evidence="4">Putative Ca2+-dependent phospholipid-binding protein</fullName>
    </submittedName>
</protein>
<proteinExistence type="predicted"/>
<comment type="caution">
    <text evidence="4">The sequence shown here is derived from an EMBL/GenBank/DDBJ whole genome shotgun (WGS) entry which is preliminary data.</text>
</comment>
<dbReference type="PROSITE" id="PS50004">
    <property type="entry name" value="C2"/>
    <property type="match status" value="1"/>
</dbReference>
<dbReference type="SMART" id="SM00239">
    <property type="entry name" value="C2"/>
    <property type="match status" value="1"/>
</dbReference>
<evidence type="ECO:0000259" key="3">
    <source>
        <dbReference type="PROSITE" id="PS50004"/>
    </source>
</evidence>
<gene>
    <name evidence="4" type="ORF">CDL12_25162</name>
</gene>
<dbReference type="STRING" id="429701.A0A2G9GAL5"/>
<keyword evidence="2" id="KW-0106">Calcium</keyword>
<keyword evidence="1" id="KW-0479">Metal-binding</keyword>
<dbReference type="AlphaFoldDB" id="A0A2G9GAL5"/>
<dbReference type="PANTHER" id="PTHR46502">
    <property type="entry name" value="C2 DOMAIN-CONTAINING"/>
    <property type="match status" value="1"/>
</dbReference>
<feature type="domain" description="C2" evidence="3">
    <location>
        <begin position="34"/>
        <end position="152"/>
    </location>
</feature>
<dbReference type="OrthoDB" id="419768at2759"/>
<organism evidence="4 5">
    <name type="scientific">Handroanthus impetiginosus</name>
    <dbReference type="NCBI Taxonomy" id="429701"/>
    <lineage>
        <taxon>Eukaryota</taxon>
        <taxon>Viridiplantae</taxon>
        <taxon>Streptophyta</taxon>
        <taxon>Embryophyta</taxon>
        <taxon>Tracheophyta</taxon>
        <taxon>Spermatophyta</taxon>
        <taxon>Magnoliopsida</taxon>
        <taxon>eudicotyledons</taxon>
        <taxon>Gunneridae</taxon>
        <taxon>Pentapetalae</taxon>
        <taxon>asterids</taxon>
        <taxon>lamiids</taxon>
        <taxon>Lamiales</taxon>
        <taxon>Bignoniaceae</taxon>
        <taxon>Crescentiina</taxon>
        <taxon>Tabebuia alliance</taxon>
        <taxon>Handroanthus</taxon>
    </lineage>
</organism>
<keyword evidence="5" id="KW-1185">Reference proteome</keyword>
<evidence type="ECO:0000313" key="5">
    <source>
        <dbReference type="Proteomes" id="UP000231279"/>
    </source>
</evidence>
<dbReference type="PANTHER" id="PTHR46502:SF2">
    <property type="entry name" value="16 KDA PHLOEM PROTEIN 2"/>
    <property type="match status" value="1"/>
</dbReference>
<dbReference type="InterPro" id="IPR035892">
    <property type="entry name" value="C2_domain_sf"/>
</dbReference>
<evidence type="ECO:0000256" key="2">
    <source>
        <dbReference type="ARBA" id="ARBA00022837"/>
    </source>
</evidence>
<accession>A0A2G9GAL5</accession>
<name>A0A2G9GAL5_9LAMI</name>
<dbReference type="GO" id="GO:0046872">
    <property type="term" value="F:metal ion binding"/>
    <property type="evidence" value="ECO:0007669"/>
    <property type="project" value="UniProtKB-KW"/>
</dbReference>
<evidence type="ECO:0000256" key="1">
    <source>
        <dbReference type="ARBA" id="ARBA00022723"/>
    </source>
</evidence>
<dbReference type="EMBL" id="NKXS01005971">
    <property type="protein sequence ID" value="PIN02327.1"/>
    <property type="molecule type" value="Genomic_DNA"/>
</dbReference>